<evidence type="ECO:0000313" key="2">
    <source>
        <dbReference type="Proteomes" id="UP000562492"/>
    </source>
</evidence>
<name>A0ABR6REY2_9BURK</name>
<organism evidence="1 2">
    <name type="scientific">Comamonas odontotermitis</name>
    <dbReference type="NCBI Taxonomy" id="379895"/>
    <lineage>
        <taxon>Bacteria</taxon>
        <taxon>Pseudomonadati</taxon>
        <taxon>Pseudomonadota</taxon>
        <taxon>Betaproteobacteria</taxon>
        <taxon>Burkholderiales</taxon>
        <taxon>Comamonadaceae</taxon>
        <taxon>Comamonas</taxon>
    </lineage>
</organism>
<protein>
    <submittedName>
        <fullName evidence="1">Uncharacterized protein</fullName>
    </submittedName>
</protein>
<proteinExistence type="predicted"/>
<reference evidence="1 2" key="1">
    <citation type="submission" date="2020-08" db="EMBL/GenBank/DDBJ databases">
        <title>Functional genomics of gut bacteria from endangered species of beetles.</title>
        <authorList>
            <person name="Carlos-Shanley C."/>
        </authorList>
    </citation>
    <scope>NUCLEOTIDE SEQUENCE [LARGE SCALE GENOMIC DNA]</scope>
    <source>
        <strain evidence="1 2">S00124</strain>
    </source>
</reference>
<keyword evidence="2" id="KW-1185">Reference proteome</keyword>
<dbReference type="Proteomes" id="UP000562492">
    <property type="component" value="Unassembled WGS sequence"/>
</dbReference>
<dbReference type="RefSeq" id="WP_184707426.1">
    <property type="nucleotide sequence ID" value="NZ_JACHKZ010000008.1"/>
</dbReference>
<evidence type="ECO:0000313" key="1">
    <source>
        <dbReference type="EMBL" id="MBB6577715.1"/>
    </source>
</evidence>
<comment type="caution">
    <text evidence="1">The sequence shown here is derived from an EMBL/GenBank/DDBJ whole genome shotgun (WGS) entry which is preliminary data.</text>
</comment>
<dbReference type="EMBL" id="JACHKZ010000008">
    <property type="protein sequence ID" value="MBB6577715.1"/>
    <property type="molecule type" value="Genomic_DNA"/>
</dbReference>
<gene>
    <name evidence="1" type="ORF">HNP33_001772</name>
</gene>
<accession>A0ABR6REY2</accession>
<sequence>MKKFWQVCLARLTGKTGIDCSIYGTMVAKSPPLSWPALCGRDAVQSAAFWILFAIENVASNALHSFATGVFIHFSEPPP</sequence>